<keyword evidence="1" id="KW-0472">Membrane</keyword>
<evidence type="ECO:0000313" key="2">
    <source>
        <dbReference type="EMBL" id="MFB9768811.1"/>
    </source>
</evidence>
<feature type="transmembrane region" description="Helical" evidence="1">
    <location>
        <begin position="169"/>
        <end position="188"/>
    </location>
</feature>
<proteinExistence type="predicted"/>
<evidence type="ECO:0000256" key="1">
    <source>
        <dbReference type="SAM" id="Phobius"/>
    </source>
</evidence>
<dbReference type="EMBL" id="JBHLZY010000005">
    <property type="protein sequence ID" value="MFB9768811.1"/>
    <property type="molecule type" value="Genomic_DNA"/>
</dbReference>
<keyword evidence="1" id="KW-0812">Transmembrane</keyword>
<gene>
    <name evidence="2" type="ORF">ACFFLI_02855</name>
</gene>
<dbReference type="Proteomes" id="UP001589691">
    <property type="component" value="Unassembled WGS sequence"/>
</dbReference>
<dbReference type="Pfam" id="PF22564">
    <property type="entry name" value="HAAS"/>
    <property type="match status" value="1"/>
</dbReference>
<evidence type="ECO:0000313" key="3">
    <source>
        <dbReference type="Proteomes" id="UP001589691"/>
    </source>
</evidence>
<accession>A0ABV5WSX0</accession>
<sequence length="212" mass="23603">MLNYLDKFTALLVQLTDDERDEVVEFYREYLLDANIQEYDDCVAELGTPKQLARKVLADYSIRLNENLTAETSKKKRSQTSVRTIWLVVLALLSTPITIPALLVVLFALFSLAIIVVSILLTLGALVIGLTLLALALITASIGVFSQSIWVACFYLGVGLAIIGGELLIAPLVIWLLGLIIQGISILTQRLYHRFVKKNRAERGGRHHAQKR</sequence>
<keyword evidence="3" id="KW-1185">Reference proteome</keyword>
<name>A0ABV5WSX0_9LACO</name>
<feature type="transmembrane region" description="Helical" evidence="1">
    <location>
        <begin position="144"/>
        <end position="163"/>
    </location>
</feature>
<dbReference type="RefSeq" id="WP_137642318.1">
    <property type="nucleotide sequence ID" value="NZ_BJEA01000007.1"/>
</dbReference>
<feature type="transmembrane region" description="Helical" evidence="1">
    <location>
        <begin position="114"/>
        <end position="137"/>
    </location>
</feature>
<organism evidence="2 3">
    <name type="scientific">Lactiplantibacillus modestisalitolerans</name>
    <dbReference type="NCBI Taxonomy" id="1457219"/>
    <lineage>
        <taxon>Bacteria</taxon>
        <taxon>Bacillati</taxon>
        <taxon>Bacillota</taxon>
        <taxon>Bacilli</taxon>
        <taxon>Lactobacillales</taxon>
        <taxon>Lactobacillaceae</taxon>
        <taxon>Lactiplantibacillus</taxon>
    </lineage>
</organism>
<keyword evidence="1" id="KW-1133">Transmembrane helix</keyword>
<feature type="transmembrane region" description="Helical" evidence="1">
    <location>
        <begin position="84"/>
        <end position="108"/>
    </location>
</feature>
<protein>
    <submittedName>
        <fullName evidence="2">DUF1700 domain-containing protein</fullName>
    </submittedName>
</protein>
<reference evidence="2 3" key="1">
    <citation type="submission" date="2024-09" db="EMBL/GenBank/DDBJ databases">
        <authorList>
            <person name="Sun Q."/>
            <person name="Mori K."/>
        </authorList>
    </citation>
    <scope>NUCLEOTIDE SEQUENCE [LARGE SCALE GENOMIC DNA]</scope>
    <source>
        <strain evidence="2 3">TBRC 4576</strain>
    </source>
</reference>
<comment type="caution">
    <text evidence="2">The sequence shown here is derived from an EMBL/GenBank/DDBJ whole genome shotgun (WGS) entry which is preliminary data.</text>
</comment>